<feature type="domain" description="Restriction endonuclease type IV Mrr" evidence="1">
    <location>
        <begin position="53"/>
        <end position="113"/>
    </location>
</feature>
<dbReference type="GO" id="GO:0004519">
    <property type="term" value="F:endonuclease activity"/>
    <property type="evidence" value="ECO:0007669"/>
    <property type="project" value="UniProtKB-KW"/>
</dbReference>
<evidence type="ECO:0000313" key="2">
    <source>
        <dbReference type="EMBL" id="MFC3109415.1"/>
    </source>
</evidence>
<accession>A0ABV7F382</accession>
<sequence>MADSPKKWQTYEEVAAEILGRLRGALGLSAVEAKQSIPGLSGAEWELDAKGIQSGSEAFVIVECRRYTTSRIKQEAVGALAFRIQDTGAAGGFMVSPLGLQEGAQKVAASANIHSVILNAEATPQEFVLSFLGNLFVSLTGVDMRGEVGKMTPVVENNVAGKGRD</sequence>
<keyword evidence="3" id="KW-1185">Reference proteome</keyword>
<dbReference type="EMBL" id="JBHRTP010000051">
    <property type="protein sequence ID" value="MFC3109415.1"/>
    <property type="molecule type" value="Genomic_DNA"/>
</dbReference>
<comment type="caution">
    <text evidence="2">The sequence shown here is derived from an EMBL/GenBank/DDBJ whole genome shotgun (WGS) entry which is preliminary data.</text>
</comment>
<protein>
    <submittedName>
        <fullName evidence="2">Restriction endonuclease</fullName>
        <ecNumber evidence="2">3.1.21.-</ecNumber>
    </submittedName>
</protein>
<reference evidence="3" key="1">
    <citation type="journal article" date="2019" name="Int. J. Syst. Evol. Microbiol.">
        <title>The Global Catalogue of Microorganisms (GCM) 10K type strain sequencing project: providing services to taxonomists for standard genome sequencing and annotation.</title>
        <authorList>
            <consortium name="The Broad Institute Genomics Platform"/>
            <consortium name="The Broad Institute Genome Sequencing Center for Infectious Disease"/>
            <person name="Wu L."/>
            <person name="Ma J."/>
        </authorList>
    </citation>
    <scope>NUCLEOTIDE SEQUENCE [LARGE SCALE GENOMIC DNA]</scope>
    <source>
        <strain evidence="3">KCTC 42986</strain>
    </source>
</reference>
<keyword evidence="2" id="KW-0378">Hydrolase</keyword>
<keyword evidence="2" id="KW-0255">Endonuclease</keyword>
<organism evidence="2 3">
    <name type="scientific">Undibacterium arcticum</name>
    <dbReference type="NCBI Taxonomy" id="1762892"/>
    <lineage>
        <taxon>Bacteria</taxon>
        <taxon>Pseudomonadati</taxon>
        <taxon>Pseudomonadota</taxon>
        <taxon>Betaproteobacteria</taxon>
        <taxon>Burkholderiales</taxon>
        <taxon>Oxalobacteraceae</taxon>
        <taxon>Undibacterium</taxon>
    </lineage>
</organism>
<keyword evidence="2" id="KW-0540">Nuclease</keyword>
<dbReference type="SUPFAM" id="SSF52980">
    <property type="entry name" value="Restriction endonuclease-like"/>
    <property type="match status" value="1"/>
</dbReference>
<dbReference type="RefSeq" id="WP_390331990.1">
    <property type="nucleotide sequence ID" value="NZ_JBHRTP010000051.1"/>
</dbReference>
<name>A0ABV7F382_9BURK</name>
<evidence type="ECO:0000313" key="3">
    <source>
        <dbReference type="Proteomes" id="UP001595530"/>
    </source>
</evidence>
<gene>
    <name evidence="2" type="ORF">ACFOFO_15840</name>
</gene>
<dbReference type="Pfam" id="PF04471">
    <property type="entry name" value="Mrr_cat"/>
    <property type="match status" value="1"/>
</dbReference>
<dbReference type="Proteomes" id="UP001595530">
    <property type="component" value="Unassembled WGS sequence"/>
</dbReference>
<proteinExistence type="predicted"/>
<dbReference type="InterPro" id="IPR007560">
    <property type="entry name" value="Restrct_endonuc_IV_Mrr"/>
</dbReference>
<dbReference type="InterPro" id="IPR011335">
    <property type="entry name" value="Restrct_endonuc-II-like"/>
</dbReference>
<evidence type="ECO:0000259" key="1">
    <source>
        <dbReference type="Pfam" id="PF04471"/>
    </source>
</evidence>
<dbReference type="GO" id="GO:0016787">
    <property type="term" value="F:hydrolase activity"/>
    <property type="evidence" value="ECO:0007669"/>
    <property type="project" value="UniProtKB-KW"/>
</dbReference>
<dbReference type="EC" id="3.1.21.-" evidence="2"/>